<accession>A0ABR0SA42</accession>
<evidence type="ECO:0000256" key="1">
    <source>
        <dbReference type="ARBA" id="ARBA00023242"/>
    </source>
</evidence>
<evidence type="ECO:0000313" key="3">
    <source>
        <dbReference type="EMBL" id="KAK5988978.1"/>
    </source>
</evidence>
<feature type="region of interest" description="Disordered" evidence="2">
    <location>
        <begin position="22"/>
        <end position="48"/>
    </location>
</feature>
<dbReference type="Pfam" id="PF11951">
    <property type="entry name" value="Fungal_trans_2"/>
    <property type="match status" value="1"/>
</dbReference>
<keyword evidence="4" id="KW-1185">Reference proteome</keyword>
<gene>
    <name evidence="3" type="ORF">PT974_10476</name>
</gene>
<evidence type="ECO:0000256" key="2">
    <source>
        <dbReference type="SAM" id="MobiDB-lite"/>
    </source>
</evidence>
<name>A0ABR0SA42_9HYPO</name>
<proteinExistence type="predicted"/>
<sequence length="520" mass="57401">MCPGYGDNRQLTWLPMGKISRLPGGRTVTRQNRKGAPTRELFPGQPGSVRPEAACALITFSSRSSSSSSLANGRAPLRRVAYNFRSLEDDDATASSSSDEHPRLVLRRPHYLGIMTVPQGLRTVECDFIEVIEYWNSNVIPNLDARNIASWNGTQRLTGNDVQSMALSARHSLLAMSVGFHILHVSQITETEVAPSHSGPVAKLWSTFYRHIGISLEALKKDIGQGDIRKFKHVFTTILHLILLEAFINNSPLWRSHAQGFLSLIRHHGGLETLAASPLAFKRAIQILVISLTLINTTSPSYDQLTDVTNYNLANLNELYEIGPLPICLCPTSLFLDIVRINRLRLKSATTEESTADSTHTICSILRSVDACIPNDWITSNDLPKTKEFSLVTQIFKSAIAVYGGLTCPCEETSHVGTSCDTTIDFHRAKLFHLLEEGILFPVRINSIFWPVLVAGVAAGDKEGTGAEKALVRTYISQGVRDPFLGIPPAESLKILGRFWDSGMAGWDECFYRPYALLVG</sequence>
<dbReference type="InterPro" id="IPR021858">
    <property type="entry name" value="Fun_TF"/>
</dbReference>
<evidence type="ECO:0000313" key="4">
    <source>
        <dbReference type="Proteomes" id="UP001338125"/>
    </source>
</evidence>
<comment type="caution">
    <text evidence="3">The sequence shown here is derived from an EMBL/GenBank/DDBJ whole genome shotgun (WGS) entry which is preliminary data.</text>
</comment>
<dbReference type="EMBL" id="JAVFKD010000015">
    <property type="protein sequence ID" value="KAK5988978.1"/>
    <property type="molecule type" value="Genomic_DNA"/>
</dbReference>
<keyword evidence="1" id="KW-0539">Nucleus</keyword>
<organism evidence="3 4">
    <name type="scientific">Cladobotryum mycophilum</name>
    <dbReference type="NCBI Taxonomy" id="491253"/>
    <lineage>
        <taxon>Eukaryota</taxon>
        <taxon>Fungi</taxon>
        <taxon>Dikarya</taxon>
        <taxon>Ascomycota</taxon>
        <taxon>Pezizomycotina</taxon>
        <taxon>Sordariomycetes</taxon>
        <taxon>Hypocreomycetidae</taxon>
        <taxon>Hypocreales</taxon>
        <taxon>Hypocreaceae</taxon>
        <taxon>Cladobotryum</taxon>
    </lineage>
</organism>
<protein>
    <submittedName>
        <fullName evidence="3">Phomenoic acid biosynthesis cluster-specific transcriptional regulator-like protein</fullName>
    </submittedName>
</protein>
<dbReference type="Proteomes" id="UP001338125">
    <property type="component" value="Unassembled WGS sequence"/>
</dbReference>
<reference evidence="3 4" key="1">
    <citation type="submission" date="2024-01" db="EMBL/GenBank/DDBJ databases">
        <title>Complete genome of Cladobotryum mycophilum ATHUM6906.</title>
        <authorList>
            <person name="Christinaki A.C."/>
            <person name="Myridakis A.I."/>
            <person name="Kouvelis V.N."/>
        </authorList>
    </citation>
    <scope>NUCLEOTIDE SEQUENCE [LARGE SCALE GENOMIC DNA]</scope>
    <source>
        <strain evidence="3 4">ATHUM6906</strain>
    </source>
</reference>